<dbReference type="EMBL" id="BARS01052695">
    <property type="protein sequence ID" value="GAG44811.1"/>
    <property type="molecule type" value="Genomic_DNA"/>
</dbReference>
<accession>X0Z8F0</accession>
<dbReference type="InterPro" id="IPR004839">
    <property type="entry name" value="Aminotransferase_I/II_large"/>
</dbReference>
<evidence type="ECO:0000313" key="5">
    <source>
        <dbReference type="EMBL" id="GAG44811.1"/>
    </source>
</evidence>
<dbReference type="AlphaFoldDB" id="X0Z8F0"/>
<evidence type="ECO:0000256" key="1">
    <source>
        <dbReference type="ARBA" id="ARBA00001933"/>
    </source>
</evidence>
<dbReference type="GO" id="GO:0008483">
    <property type="term" value="F:transaminase activity"/>
    <property type="evidence" value="ECO:0007669"/>
    <property type="project" value="UniProtKB-KW"/>
</dbReference>
<protein>
    <recommendedName>
        <fullName evidence="4">Aminotransferase class I/classII large domain-containing protein</fullName>
    </recommendedName>
</protein>
<evidence type="ECO:0000256" key="2">
    <source>
        <dbReference type="ARBA" id="ARBA00022576"/>
    </source>
</evidence>
<dbReference type="PANTHER" id="PTHR42832:SF3">
    <property type="entry name" value="L-GLUTAMINE--4-(METHYLSULFANYL)-2-OXOBUTANOATE AMINOTRANSFERASE"/>
    <property type="match status" value="1"/>
</dbReference>
<dbReference type="SUPFAM" id="SSF53383">
    <property type="entry name" value="PLP-dependent transferases"/>
    <property type="match status" value="1"/>
</dbReference>
<dbReference type="InterPro" id="IPR015421">
    <property type="entry name" value="PyrdxlP-dep_Trfase_major"/>
</dbReference>
<evidence type="ECO:0000259" key="4">
    <source>
        <dbReference type="Pfam" id="PF00155"/>
    </source>
</evidence>
<organism evidence="5">
    <name type="scientific">marine sediment metagenome</name>
    <dbReference type="NCBI Taxonomy" id="412755"/>
    <lineage>
        <taxon>unclassified sequences</taxon>
        <taxon>metagenomes</taxon>
        <taxon>ecological metagenomes</taxon>
    </lineage>
</organism>
<dbReference type="Pfam" id="PF00155">
    <property type="entry name" value="Aminotran_1_2"/>
    <property type="match status" value="1"/>
</dbReference>
<proteinExistence type="predicted"/>
<comment type="cofactor">
    <cofactor evidence="1">
        <name>pyridoxal 5'-phosphate</name>
        <dbReference type="ChEBI" id="CHEBI:597326"/>
    </cofactor>
</comment>
<reference evidence="5" key="1">
    <citation type="journal article" date="2014" name="Front. Microbiol.">
        <title>High frequency of phylogenetically diverse reductive dehalogenase-homologous genes in deep subseafloor sedimentary metagenomes.</title>
        <authorList>
            <person name="Kawai M."/>
            <person name="Futagami T."/>
            <person name="Toyoda A."/>
            <person name="Takaki Y."/>
            <person name="Nishi S."/>
            <person name="Hori S."/>
            <person name="Arai W."/>
            <person name="Tsubouchi T."/>
            <person name="Morono Y."/>
            <person name="Uchiyama I."/>
            <person name="Ito T."/>
            <person name="Fujiyama A."/>
            <person name="Inagaki F."/>
            <person name="Takami H."/>
        </authorList>
    </citation>
    <scope>NUCLEOTIDE SEQUENCE</scope>
    <source>
        <strain evidence="5">Expedition CK06-06</strain>
    </source>
</reference>
<keyword evidence="2" id="KW-0032">Aminotransferase</keyword>
<gene>
    <name evidence="5" type="ORF">S01H1_78310</name>
</gene>
<comment type="caution">
    <text evidence="5">The sequence shown here is derived from an EMBL/GenBank/DDBJ whole genome shotgun (WGS) entry which is preliminary data.</text>
</comment>
<feature type="domain" description="Aminotransferase class I/classII large" evidence="4">
    <location>
        <begin position="31"/>
        <end position="78"/>
    </location>
</feature>
<keyword evidence="3" id="KW-0808">Transferase</keyword>
<dbReference type="InterPro" id="IPR050881">
    <property type="entry name" value="LL-DAP_aminotransferase"/>
</dbReference>
<feature type="non-terminal residue" evidence="5">
    <location>
        <position position="79"/>
    </location>
</feature>
<dbReference type="PANTHER" id="PTHR42832">
    <property type="entry name" value="AMINO ACID AMINOTRANSFERASE"/>
    <property type="match status" value="1"/>
</dbReference>
<dbReference type="Gene3D" id="3.40.640.10">
    <property type="entry name" value="Type I PLP-dependent aspartate aminotransferase-like (Major domain)"/>
    <property type="match status" value="1"/>
</dbReference>
<evidence type="ECO:0000256" key="3">
    <source>
        <dbReference type="ARBA" id="ARBA00022679"/>
    </source>
</evidence>
<dbReference type="GO" id="GO:0030170">
    <property type="term" value="F:pyridoxal phosphate binding"/>
    <property type="evidence" value="ECO:0007669"/>
    <property type="project" value="InterPro"/>
</dbReference>
<name>X0Z8F0_9ZZZZ</name>
<dbReference type="InterPro" id="IPR015424">
    <property type="entry name" value="PyrdxlP-dep_Trfase"/>
</dbReference>
<sequence>MIPSARLATVPEFPFARWAVHYRAAEDRGLDLIRLDIGSPDLPPPPAVIEAACEAIRSPTEHGYPGYRGLPALRHAICA</sequence>